<evidence type="ECO:0000256" key="1">
    <source>
        <dbReference type="ARBA" id="ARBA00004138"/>
    </source>
</evidence>
<dbReference type="PRINTS" id="PR01433">
    <property type="entry name" value="POLYCYSTIN2"/>
</dbReference>
<reference evidence="36" key="1">
    <citation type="submission" date="2025-08" db="UniProtKB">
        <authorList>
            <consortium name="RefSeq"/>
        </authorList>
    </citation>
    <scope>IDENTIFICATION</scope>
</reference>
<keyword evidence="15" id="KW-0256">Endoplasmic reticulum</keyword>
<dbReference type="InterPro" id="IPR003915">
    <property type="entry name" value="PKD_2"/>
</dbReference>
<feature type="binding site" evidence="30">
    <location>
        <position position="935"/>
    </location>
    <ligand>
        <name>Ca(2+)</name>
        <dbReference type="ChEBI" id="CHEBI:29108"/>
        <label>2</label>
    </ligand>
</feature>
<feature type="binding site" evidence="30">
    <location>
        <position position="924"/>
    </location>
    <ligand>
        <name>Ca(2+)</name>
        <dbReference type="ChEBI" id="CHEBI:29108"/>
        <label>2</label>
    </ligand>
</feature>
<evidence type="ECO:0000256" key="29">
    <source>
        <dbReference type="ARBA" id="ARBA00040113"/>
    </source>
</evidence>
<dbReference type="CTD" id="5311"/>
<feature type="transmembrane region" description="Helical" evidence="33">
    <location>
        <begin position="471"/>
        <end position="491"/>
    </location>
</feature>
<evidence type="ECO:0000256" key="30">
    <source>
        <dbReference type="PIRSR" id="PIRSR603915-1"/>
    </source>
</evidence>
<comment type="subcellular location">
    <subcellularLocation>
        <location evidence="3">Basolateral cell membrane</location>
    </subcellularLocation>
    <subcellularLocation>
        <location evidence="5">Cell membrane</location>
        <topology evidence="5">Multi-pass membrane protein</topology>
    </subcellularLocation>
    <subcellularLocation>
        <location evidence="1">Cell projection</location>
        <location evidence="1">Cilium</location>
    </subcellularLocation>
    <subcellularLocation>
        <location evidence="2">Cytoplasmic vesicle membrane</location>
    </subcellularLocation>
    <subcellularLocation>
        <location evidence="4">Endoplasmic reticulum membrane</location>
    </subcellularLocation>
</comment>
<feature type="transmembrane region" description="Helical" evidence="33">
    <location>
        <begin position="383"/>
        <end position="404"/>
    </location>
</feature>
<dbReference type="FunFam" id="1.20.120.350:FF:000080">
    <property type="entry name" value="Polycystic kidney disease 2"/>
    <property type="match status" value="1"/>
</dbReference>
<feature type="region of interest" description="Disordered" evidence="32">
    <location>
        <begin position="1080"/>
        <end position="1134"/>
    </location>
</feature>
<dbReference type="InterPro" id="IPR013122">
    <property type="entry name" value="PKD1_2_channel"/>
</dbReference>
<feature type="compositionally biased region" description="Basic and acidic residues" evidence="32">
    <location>
        <begin position="938"/>
        <end position="956"/>
    </location>
</feature>
<feature type="compositionally biased region" description="Gly residues" evidence="32">
    <location>
        <begin position="1"/>
        <end position="11"/>
    </location>
</feature>
<feature type="compositionally biased region" description="Gly residues" evidence="32">
    <location>
        <begin position="1116"/>
        <end position="1134"/>
    </location>
</feature>
<feature type="transmembrane region" description="Helical" evidence="33">
    <location>
        <begin position="559"/>
        <end position="581"/>
    </location>
</feature>
<dbReference type="AlphaFoldDB" id="A0A6I9Z0I3"/>
<keyword evidence="8" id="KW-1003">Cell membrane</keyword>
<feature type="domain" description="EF-hand" evidence="34">
    <location>
        <begin position="911"/>
        <end position="946"/>
    </location>
</feature>
<organism evidence="35 36">
    <name type="scientific">Thamnophis sirtalis</name>
    <dbReference type="NCBI Taxonomy" id="35019"/>
    <lineage>
        <taxon>Eukaryota</taxon>
        <taxon>Metazoa</taxon>
        <taxon>Chordata</taxon>
        <taxon>Craniata</taxon>
        <taxon>Vertebrata</taxon>
        <taxon>Euteleostomi</taxon>
        <taxon>Lepidosauria</taxon>
        <taxon>Squamata</taxon>
        <taxon>Bifurcata</taxon>
        <taxon>Unidentata</taxon>
        <taxon>Episquamata</taxon>
        <taxon>Toxicofera</taxon>
        <taxon>Serpentes</taxon>
        <taxon>Colubroidea</taxon>
        <taxon>Colubridae</taxon>
        <taxon>Natricinae</taxon>
        <taxon>Thamnophis</taxon>
    </lineage>
</organism>
<evidence type="ECO:0000256" key="9">
    <source>
        <dbReference type="ARBA" id="ARBA00022538"/>
    </source>
</evidence>
<keyword evidence="21" id="KW-0175">Coiled coil</keyword>
<evidence type="ECO:0000256" key="8">
    <source>
        <dbReference type="ARBA" id="ARBA00022475"/>
    </source>
</evidence>
<evidence type="ECO:0000256" key="15">
    <source>
        <dbReference type="ARBA" id="ARBA00022824"/>
    </source>
</evidence>
<keyword evidence="14 30" id="KW-0479">Metal-binding</keyword>
<feature type="disulfide bond" evidence="31">
    <location>
        <begin position="292"/>
        <end position="305"/>
    </location>
</feature>
<evidence type="ECO:0000256" key="18">
    <source>
        <dbReference type="ARBA" id="ARBA00022882"/>
    </source>
</evidence>
<feature type="transmembrane region" description="Helical" evidence="33">
    <location>
        <begin position="658"/>
        <end position="676"/>
    </location>
</feature>
<evidence type="ECO:0000256" key="12">
    <source>
        <dbReference type="ARBA" id="ARBA00022673"/>
    </source>
</evidence>
<feature type="compositionally biased region" description="Polar residues" evidence="32">
    <location>
        <begin position="1105"/>
        <end position="1114"/>
    </location>
</feature>
<dbReference type="OrthoDB" id="444119at2759"/>
<keyword evidence="25" id="KW-0325">Glycoprotein</keyword>
<evidence type="ECO:0000256" key="33">
    <source>
        <dbReference type="SAM" id="Phobius"/>
    </source>
</evidence>
<evidence type="ECO:0000256" key="24">
    <source>
        <dbReference type="ARBA" id="ARBA00023157"/>
    </source>
</evidence>
<name>A0A6I9Z0I3_9SAUR</name>
<keyword evidence="19" id="KW-0630">Potassium</keyword>
<dbReference type="InterPro" id="IPR002048">
    <property type="entry name" value="EF_hand_dom"/>
</dbReference>
<protein>
    <recommendedName>
        <fullName evidence="29">Polycystin-2</fullName>
    </recommendedName>
</protein>
<evidence type="ECO:0000256" key="17">
    <source>
        <dbReference type="ARBA" id="ARBA00022837"/>
    </source>
</evidence>
<dbReference type="GO" id="GO:0034702">
    <property type="term" value="C:monoatomic ion channel complex"/>
    <property type="evidence" value="ECO:0007669"/>
    <property type="project" value="UniProtKB-KW"/>
</dbReference>
<comment type="similarity">
    <text evidence="6">Belongs to the polycystin family.</text>
</comment>
<evidence type="ECO:0000256" key="25">
    <source>
        <dbReference type="ARBA" id="ARBA00023180"/>
    </source>
</evidence>
<dbReference type="GO" id="GO:0050982">
    <property type="term" value="P:detection of mechanical stimulus"/>
    <property type="evidence" value="ECO:0007669"/>
    <property type="project" value="TreeGrafter"/>
</dbReference>
<evidence type="ECO:0000256" key="10">
    <source>
        <dbReference type="ARBA" id="ARBA00022553"/>
    </source>
</evidence>
<keyword evidence="9" id="KW-0633">Potassium transport</keyword>
<keyword evidence="24" id="KW-1015">Disulfide bond</keyword>
<keyword evidence="20 33" id="KW-1133">Transmembrane helix</keyword>
<feature type="binding site" evidence="30">
    <location>
        <position position="930"/>
    </location>
    <ligand>
        <name>Ca(2+)</name>
        <dbReference type="ChEBI" id="CHEBI:29108"/>
        <label>2</label>
    </ligand>
</feature>
<dbReference type="GO" id="GO:0005102">
    <property type="term" value="F:signaling receptor binding"/>
    <property type="evidence" value="ECO:0007669"/>
    <property type="project" value="TreeGrafter"/>
</dbReference>
<dbReference type="GO" id="GO:0016323">
    <property type="term" value="C:basolateral plasma membrane"/>
    <property type="evidence" value="ECO:0007669"/>
    <property type="project" value="UniProtKB-SubCell"/>
</dbReference>
<dbReference type="FunFam" id="1.20.5.340:FF:000020">
    <property type="entry name" value="polycystin-2 isoform X1"/>
    <property type="match status" value="1"/>
</dbReference>
<evidence type="ECO:0000256" key="20">
    <source>
        <dbReference type="ARBA" id="ARBA00022989"/>
    </source>
</evidence>
<dbReference type="SUPFAM" id="SSF47473">
    <property type="entry name" value="EF-hand"/>
    <property type="match status" value="1"/>
</dbReference>
<feature type="region of interest" description="Disordered" evidence="32">
    <location>
        <begin position="1"/>
        <end position="125"/>
    </location>
</feature>
<dbReference type="InterPro" id="IPR046791">
    <property type="entry name" value="Polycystin_dom"/>
</dbReference>
<evidence type="ECO:0000256" key="5">
    <source>
        <dbReference type="ARBA" id="ARBA00004651"/>
    </source>
</evidence>
<evidence type="ECO:0000256" key="14">
    <source>
        <dbReference type="ARBA" id="ARBA00022723"/>
    </source>
</evidence>
<evidence type="ECO:0000256" key="11">
    <source>
        <dbReference type="ARBA" id="ARBA00022568"/>
    </source>
</evidence>
<dbReference type="GO" id="GO:0051371">
    <property type="term" value="F:muscle alpha-actinin binding"/>
    <property type="evidence" value="ECO:0007669"/>
    <property type="project" value="TreeGrafter"/>
</dbReference>
<evidence type="ECO:0000256" key="3">
    <source>
        <dbReference type="ARBA" id="ARBA00004187"/>
    </source>
</evidence>
<evidence type="ECO:0000256" key="13">
    <source>
        <dbReference type="ARBA" id="ARBA00022692"/>
    </source>
</evidence>
<dbReference type="GO" id="GO:0005929">
    <property type="term" value="C:cilium"/>
    <property type="evidence" value="ECO:0007669"/>
    <property type="project" value="UniProtKB-SubCell"/>
</dbReference>
<dbReference type="Gene3D" id="1.20.5.340">
    <property type="match status" value="1"/>
</dbReference>
<keyword evidence="23 33" id="KW-0472">Membrane</keyword>
<dbReference type="GO" id="GO:0005267">
    <property type="term" value="F:potassium channel activity"/>
    <property type="evidence" value="ECO:0007669"/>
    <property type="project" value="UniProtKB-KW"/>
</dbReference>
<keyword evidence="12 30" id="KW-0107">Calcium channel</keyword>
<evidence type="ECO:0000256" key="19">
    <source>
        <dbReference type="ARBA" id="ARBA00022958"/>
    </source>
</evidence>
<evidence type="ECO:0000256" key="2">
    <source>
        <dbReference type="ARBA" id="ARBA00004156"/>
    </source>
</evidence>
<dbReference type="GO" id="GO:0051209">
    <property type="term" value="P:release of sequestered calcium ion into cytosol"/>
    <property type="evidence" value="ECO:0007669"/>
    <property type="project" value="TreeGrafter"/>
</dbReference>
<keyword evidence="7" id="KW-0813">Transport</keyword>
<dbReference type="FunFam" id="1.10.287.70:FF:000055">
    <property type="entry name" value="Polycystic kidney disease 2-like 1"/>
    <property type="match status" value="1"/>
</dbReference>
<dbReference type="GO" id="GO:0005245">
    <property type="term" value="F:voltage-gated calcium channel activity"/>
    <property type="evidence" value="ECO:0007669"/>
    <property type="project" value="TreeGrafter"/>
</dbReference>
<keyword evidence="10" id="KW-0597">Phosphoprotein</keyword>
<feature type="region of interest" description="Disordered" evidence="32">
    <location>
        <begin position="938"/>
        <end position="993"/>
    </location>
</feature>
<keyword evidence="28" id="KW-0968">Cytoplasmic vesicle</keyword>
<accession>A0A6I9Z0I3</accession>
<evidence type="ECO:0000256" key="6">
    <source>
        <dbReference type="ARBA" id="ARBA00007200"/>
    </source>
</evidence>
<dbReference type="GeneID" id="106556063"/>
<keyword evidence="11 30" id="KW-0109">Calcium transport</keyword>
<dbReference type="Proteomes" id="UP000504617">
    <property type="component" value="Unplaced"/>
</dbReference>
<evidence type="ECO:0000256" key="4">
    <source>
        <dbReference type="ARBA" id="ARBA00004586"/>
    </source>
</evidence>
<evidence type="ECO:0000256" key="16">
    <source>
        <dbReference type="ARBA" id="ARBA00022826"/>
    </source>
</evidence>
<evidence type="ECO:0000256" key="31">
    <source>
        <dbReference type="PIRSR" id="PIRSR603915-2"/>
    </source>
</evidence>
<keyword evidence="13 33" id="KW-0812">Transmembrane</keyword>
<gene>
    <name evidence="36" type="primary">PKD2</name>
</gene>
<dbReference type="GO" id="GO:0007368">
    <property type="term" value="P:determination of left/right symmetry"/>
    <property type="evidence" value="ECO:0007669"/>
    <property type="project" value="UniProtKB-ARBA"/>
</dbReference>
<dbReference type="GO" id="GO:0005248">
    <property type="term" value="F:voltage-gated sodium channel activity"/>
    <property type="evidence" value="ECO:0007669"/>
    <property type="project" value="TreeGrafter"/>
</dbReference>
<dbReference type="InterPro" id="IPR051223">
    <property type="entry name" value="Polycystin"/>
</dbReference>
<keyword evidence="35" id="KW-1185">Reference proteome</keyword>
<feature type="transmembrane region" description="Helical" evidence="33">
    <location>
        <begin position="520"/>
        <end position="539"/>
    </location>
</feature>
<evidence type="ECO:0000256" key="22">
    <source>
        <dbReference type="ARBA" id="ARBA00023065"/>
    </source>
</evidence>
<evidence type="ECO:0000259" key="34">
    <source>
        <dbReference type="PROSITE" id="PS50222"/>
    </source>
</evidence>
<feature type="transmembrane region" description="Helical" evidence="33">
    <location>
        <begin position="424"/>
        <end position="450"/>
    </location>
</feature>
<dbReference type="PANTHER" id="PTHR10877">
    <property type="entry name" value="POLYCYSTIN FAMILY MEMBER"/>
    <property type="match status" value="1"/>
</dbReference>
<evidence type="ECO:0000256" key="27">
    <source>
        <dbReference type="ARBA" id="ARBA00023303"/>
    </source>
</evidence>
<keyword evidence="17 30" id="KW-0106">Calcium</keyword>
<evidence type="ECO:0000313" key="35">
    <source>
        <dbReference type="Proteomes" id="UP000504617"/>
    </source>
</evidence>
<dbReference type="KEGG" id="tsr:106556063"/>
<dbReference type="GO" id="GO:0005509">
    <property type="term" value="F:calcium ion binding"/>
    <property type="evidence" value="ECO:0007669"/>
    <property type="project" value="InterPro"/>
</dbReference>
<feature type="non-terminal residue" evidence="36">
    <location>
        <position position="1134"/>
    </location>
</feature>
<evidence type="ECO:0000256" key="7">
    <source>
        <dbReference type="ARBA" id="ARBA00022448"/>
    </source>
</evidence>
<feature type="transmembrane region" description="Helical" evidence="33">
    <location>
        <begin position="185"/>
        <end position="203"/>
    </location>
</feature>
<dbReference type="Pfam" id="PF20519">
    <property type="entry name" value="Polycystin_dom"/>
    <property type="match status" value="2"/>
</dbReference>
<feature type="compositionally biased region" description="Low complexity" evidence="32">
    <location>
        <begin position="12"/>
        <end position="30"/>
    </location>
</feature>
<dbReference type="Pfam" id="PF08016">
    <property type="entry name" value="PKD_channel"/>
    <property type="match status" value="1"/>
</dbReference>
<evidence type="ECO:0000256" key="32">
    <source>
        <dbReference type="SAM" id="MobiDB-lite"/>
    </source>
</evidence>
<keyword evidence="22 30" id="KW-0406">Ion transport</keyword>
<evidence type="ECO:0000256" key="21">
    <source>
        <dbReference type="ARBA" id="ARBA00023054"/>
    </source>
</evidence>
<proteinExistence type="inferred from homology"/>
<dbReference type="FunFam" id="1.10.238.10:FF:000228">
    <property type="entry name" value="polycystin-2 isoform X1"/>
    <property type="match status" value="1"/>
</dbReference>
<dbReference type="Gene3D" id="1.10.238.10">
    <property type="entry name" value="EF-hand"/>
    <property type="match status" value="1"/>
</dbReference>
<dbReference type="RefSeq" id="XP_013930503.1">
    <property type="nucleotide sequence ID" value="XM_014075028.1"/>
</dbReference>
<feature type="binding site" evidence="30">
    <location>
        <position position="926"/>
    </location>
    <ligand>
        <name>Ca(2+)</name>
        <dbReference type="ChEBI" id="CHEBI:29108"/>
        <label>2</label>
    </ligand>
</feature>
<evidence type="ECO:0000256" key="28">
    <source>
        <dbReference type="ARBA" id="ARBA00023329"/>
    </source>
</evidence>
<keyword evidence="18" id="KW-0851">Voltage-gated channel</keyword>
<dbReference type="GO" id="GO:0030659">
    <property type="term" value="C:cytoplasmic vesicle membrane"/>
    <property type="evidence" value="ECO:0007669"/>
    <property type="project" value="UniProtKB-SubCell"/>
</dbReference>
<dbReference type="Pfam" id="PF18109">
    <property type="entry name" value="Fer4_24"/>
    <property type="match status" value="1"/>
</dbReference>
<dbReference type="InterPro" id="IPR011992">
    <property type="entry name" value="EF-hand-dom_pair"/>
</dbReference>
<sequence>MAGAGGGGGRAGLCPPGGLEQLELGQLGPPSGSPSPPLSSCSRQAWSRDNPVFEPEEEDPPRVATAVAGPVLRMDVEWGRGEAASPTPDAAQGRQRRRRRRGDEEEEEEEEGGGERGRPFPAAAGDALPARFAPEEGDGEAAEPPPHRIAWPKGLASRLRGLWGTRLMEETTTRERYLKSVLRELITYLIFLVVLSILSYGMVNSNIYYYTRVMSQLFLDTPVSKMEKTNFRSLSTMGDFWKFTEGPLLDGLYWEMWYNNKTVAENRSFIYHENLLLGVPRIRQLKVRNASCSIPEDLKDEIKDCYDVYSVTNEDTAPFGLRNGTAWTYTGEKDLNGSSHWGLIATYSGSGYYQDLSKSREETSALIAVLKNNLWLDRGTRAVFIDFSVYNANINVFCIVRLLVEFPPTGGLLTSWQFQPVKLIHYISTFDFFLAACEIVFCLFVIYYVVEEILEIHIHRLFYFRNLWNCLDVLIITLSLAAIGLNIYQISTVDKLLKKLLEGQNSFPNFEPLAYWQTQFNNVAAVTMFFVWIKLFKFISFNRTMNQLSTTMSRCAKDVLGFAIMFFIIFLAYAQLAYLVFGTQVNDFSTLQDSVFTQFRILLGDFDFTEVEEANRILGPVYFTSFVFFMLFILLVGNFFLFLDIFVAGPLFKWKFILRYYFSIQLIRVLCYVSMYQKNKKKKGLNLTRSMYLPNPYTGNGRISLLYYYTKKWADLANIKSKRCRFYASLSGLGQLAMANSLWPFWHGTICHGTRVTRITKEVVEFTEGPLLDGLYWEMWYNNKTVAENRSFIYHENLLLGVPRIRQLKVRNASCSIPEDLKDEIKDCYDVYSVTNEDTAPFGLRNGTAAQSFPVYPHKEYIALLFQGYTKAMVKLKLKKTPVDDISESLRHCGGKLNFDELRQNLKGKGRTDAEIEAIFTKYDQDGDQELTELEHQQMRDDLEKEREDLELDRNSLNRPLSGRSFPRSLDDSEEDDDDDSGHSSRRRGSSSSGVSYEEFQVLVRRVDRMEHSIGSIVSKIDAVIVKLETMERVKLKRKEVLGRLLDGVAEDERLGCENEAHRDQMERLVREELEHWESDDVASQVSQRLGTPVGFNSHGRTRNPRPSSSQSTEGIDGGGGKEGGGGGNRGSNI</sequence>
<keyword evidence="16" id="KW-0631">Potassium channel</keyword>
<keyword evidence="26" id="KW-0966">Cell projection</keyword>
<evidence type="ECO:0000256" key="26">
    <source>
        <dbReference type="ARBA" id="ARBA00023273"/>
    </source>
</evidence>
<feature type="binding site" evidence="30">
    <location>
        <position position="928"/>
    </location>
    <ligand>
        <name>Ca(2+)</name>
        <dbReference type="ChEBI" id="CHEBI:29108"/>
        <label>2</label>
    </ligand>
</feature>
<evidence type="ECO:0000256" key="23">
    <source>
        <dbReference type="ARBA" id="ARBA00023136"/>
    </source>
</evidence>
<feature type="transmembrane region" description="Helical" evidence="33">
    <location>
        <begin position="621"/>
        <end position="646"/>
    </location>
</feature>
<evidence type="ECO:0000313" key="36">
    <source>
        <dbReference type="RefSeq" id="XP_013930503.1"/>
    </source>
</evidence>
<dbReference type="PANTHER" id="PTHR10877:SF114">
    <property type="entry name" value="POLYCYSTIN-2"/>
    <property type="match status" value="1"/>
</dbReference>
<keyword evidence="27 30" id="KW-0407">Ion channel</keyword>
<dbReference type="PROSITE" id="PS50222">
    <property type="entry name" value="EF_HAND_2"/>
    <property type="match status" value="1"/>
</dbReference>
<dbReference type="GO" id="GO:0005789">
    <property type="term" value="C:endoplasmic reticulum membrane"/>
    <property type="evidence" value="ECO:0007669"/>
    <property type="project" value="UniProtKB-SubCell"/>
</dbReference>